<name>A0A9W5X5Z4_9BACI</name>
<evidence type="ECO:0000256" key="2">
    <source>
        <dbReference type="ARBA" id="ARBA00004533"/>
    </source>
</evidence>
<evidence type="ECO:0000256" key="6">
    <source>
        <dbReference type="ARBA" id="ARBA00022519"/>
    </source>
</evidence>
<dbReference type="NCBIfam" id="TIGR01728">
    <property type="entry name" value="SsuA_fam"/>
    <property type="match status" value="1"/>
</dbReference>
<feature type="signal peptide" evidence="11">
    <location>
        <begin position="1"/>
        <end position="25"/>
    </location>
</feature>
<evidence type="ECO:0000256" key="4">
    <source>
        <dbReference type="ARBA" id="ARBA00022448"/>
    </source>
</evidence>
<dbReference type="Proteomes" id="UP000621492">
    <property type="component" value="Unassembled WGS sequence"/>
</dbReference>
<dbReference type="CDD" id="cd13553">
    <property type="entry name" value="PBP2_NrtA_CpmA_like"/>
    <property type="match status" value="1"/>
</dbReference>
<sequence length="332" mass="35939">MKKGFVYFMMGVLLILSACGGGSNASSSSGDKQKVVIGYFPNLNHAPAMIAKEKQMYENQLGDDVEVEYRTFPDGSAFMTALATGEIQGGLVGPGPAMNNFISGVDVTVVASSSTGGTVIVSREDSGIKTVEDIKGKTFISPRVGCTHDVQFETYMKKLGITSDRTGGTMKHVTGKPAQYTTMFEKGDVDVATAPEPWASVLEAEVGANVVVDSDEISFGKTLPAAVFVTSSDMIKNDPELIQNLIDAHKESVEFINENPEEAIDITIKSIDEITGQKLDHDVMESAWARTDFVYDIDQEAIQAFGDSSYDLQFLKEKPDFTGFVDKSFINK</sequence>
<dbReference type="AlphaFoldDB" id="A0A9W5X5Z4"/>
<dbReference type="GO" id="GO:0042626">
    <property type="term" value="F:ATPase-coupled transmembrane transporter activity"/>
    <property type="evidence" value="ECO:0007669"/>
    <property type="project" value="InterPro"/>
</dbReference>
<feature type="domain" description="Solute-binding protein family 3/N-terminal" evidence="12">
    <location>
        <begin position="34"/>
        <end position="259"/>
    </location>
</feature>
<keyword evidence="9" id="KW-0564">Palmitate</keyword>
<evidence type="ECO:0000313" key="14">
    <source>
        <dbReference type="Proteomes" id="UP000621492"/>
    </source>
</evidence>
<dbReference type="PANTHER" id="PTHR30024:SF47">
    <property type="entry name" value="TAURINE-BINDING PERIPLASMIC PROTEIN"/>
    <property type="match status" value="1"/>
</dbReference>
<gene>
    <name evidence="13" type="ORF">GCM10011409_25490</name>
</gene>
<reference evidence="13" key="1">
    <citation type="journal article" date="2014" name="Int. J. Syst. Evol. Microbiol.">
        <title>Complete genome sequence of Corynebacterium casei LMG S-19264T (=DSM 44701T), isolated from a smear-ripened cheese.</title>
        <authorList>
            <consortium name="US DOE Joint Genome Institute (JGI-PGF)"/>
            <person name="Walter F."/>
            <person name="Albersmeier A."/>
            <person name="Kalinowski J."/>
            <person name="Ruckert C."/>
        </authorList>
    </citation>
    <scope>NUCLEOTIDE SEQUENCE</scope>
    <source>
        <strain evidence="13">CGMCC 1.15454</strain>
    </source>
</reference>
<dbReference type="Pfam" id="PF13379">
    <property type="entry name" value="NMT1_2"/>
    <property type="match status" value="1"/>
</dbReference>
<dbReference type="SMART" id="SM00062">
    <property type="entry name" value="PBPb"/>
    <property type="match status" value="1"/>
</dbReference>
<comment type="caution">
    <text evidence="13">The sequence shown here is derived from an EMBL/GenBank/DDBJ whole genome shotgun (WGS) entry which is preliminary data.</text>
</comment>
<keyword evidence="5" id="KW-1003">Cell membrane</keyword>
<feature type="chain" id="PRO_5040965905" evidence="11">
    <location>
        <begin position="26"/>
        <end position="332"/>
    </location>
</feature>
<dbReference type="GO" id="GO:0005886">
    <property type="term" value="C:plasma membrane"/>
    <property type="evidence" value="ECO:0007669"/>
    <property type="project" value="UniProtKB-SubCell"/>
</dbReference>
<keyword evidence="10" id="KW-0449">Lipoprotein</keyword>
<comment type="similarity">
    <text evidence="3">Belongs to the bacterial solute-binding protein SsuA/TauA family.</text>
</comment>
<accession>A0A9W5X5Z4</accession>
<comment type="subcellular location">
    <subcellularLocation>
        <location evidence="2">Cell inner membrane</location>
    </subcellularLocation>
    <subcellularLocation>
        <location evidence="1">Periplasm</location>
    </subcellularLocation>
</comment>
<keyword evidence="6" id="KW-0997">Cell inner membrane</keyword>
<keyword evidence="4" id="KW-0813">Transport</keyword>
<evidence type="ECO:0000256" key="5">
    <source>
        <dbReference type="ARBA" id="ARBA00022475"/>
    </source>
</evidence>
<proteinExistence type="inferred from homology"/>
<dbReference type="GO" id="GO:0042597">
    <property type="term" value="C:periplasmic space"/>
    <property type="evidence" value="ECO:0007669"/>
    <property type="project" value="UniProtKB-SubCell"/>
</dbReference>
<dbReference type="PROSITE" id="PS51257">
    <property type="entry name" value="PROKAR_LIPOPROTEIN"/>
    <property type="match status" value="1"/>
</dbReference>
<keyword evidence="14" id="KW-1185">Reference proteome</keyword>
<dbReference type="InterPro" id="IPR001638">
    <property type="entry name" value="Solute-binding_3/MltF_N"/>
</dbReference>
<evidence type="ECO:0000256" key="9">
    <source>
        <dbReference type="ARBA" id="ARBA00023139"/>
    </source>
</evidence>
<keyword evidence="7 11" id="KW-0732">Signal</keyword>
<evidence type="ECO:0000256" key="8">
    <source>
        <dbReference type="ARBA" id="ARBA00023136"/>
    </source>
</evidence>
<dbReference type="InterPro" id="IPR044527">
    <property type="entry name" value="NrtA/CpmA_ABC-bd_dom"/>
</dbReference>
<evidence type="ECO:0000256" key="11">
    <source>
        <dbReference type="SAM" id="SignalP"/>
    </source>
</evidence>
<dbReference type="EMBL" id="BMJD01000020">
    <property type="protein sequence ID" value="GGB46869.1"/>
    <property type="molecule type" value="Genomic_DNA"/>
</dbReference>
<evidence type="ECO:0000256" key="10">
    <source>
        <dbReference type="ARBA" id="ARBA00023288"/>
    </source>
</evidence>
<protein>
    <submittedName>
        <fullName evidence="13">ABC transporter substrate-binding protein</fullName>
    </submittedName>
</protein>
<dbReference type="InterPro" id="IPR010067">
    <property type="entry name" value="ABC_SsuA_sub-bd"/>
</dbReference>
<dbReference type="PANTHER" id="PTHR30024">
    <property type="entry name" value="ALIPHATIC SULFONATES-BINDING PROTEIN-RELATED"/>
    <property type="match status" value="1"/>
</dbReference>
<evidence type="ECO:0000313" key="13">
    <source>
        <dbReference type="EMBL" id="GGB46869.1"/>
    </source>
</evidence>
<organism evidence="13 14">
    <name type="scientific">Lentibacillus populi</name>
    <dbReference type="NCBI Taxonomy" id="1827502"/>
    <lineage>
        <taxon>Bacteria</taxon>
        <taxon>Bacillati</taxon>
        <taxon>Bacillota</taxon>
        <taxon>Bacilli</taxon>
        <taxon>Bacillales</taxon>
        <taxon>Bacillaceae</taxon>
        <taxon>Lentibacillus</taxon>
    </lineage>
</organism>
<evidence type="ECO:0000256" key="1">
    <source>
        <dbReference type="ARBA" id="ARBA00004418"/>
    </source>
</evidence>
<reference evidence="13" key="2">
    <citation type="submission" date="2020-09" db="EMBL/GenBank/DDBJ databases">
        <authorList>
            <person name="Sun Q."/>
            <person name="Zhou Y."/>
        </authorList>
    </citation>
    <scope>NUCLEOTIDE SEQUENCE</scope>
    <source>
        <strain evidence="13">CGMCC 1.15454</strain>
    </source>
</reference>
<dbReference type="SUPFAM" id="SSF53850">
    <property type="entry name" value="Periplasmic binding protein-like II"/>
    <property type="match status" value="1"/>
</dbReference>
<evidence type="ECO:0000256" key="3">
    <source>
        <dbReference type="ARBA" id="ARBA00010742"/>
    </source>
</evidence>
<dbReference type="Gene3D" id="3.40.190.10">
    <property type="entry name" value="Periplasmic binding protein-like II"/>
    <property type="match status" value="2"/>
</dbReference>
<evidence type="ECO:0000259" key="12">
    <source>
        <dbReference type="SMART" id="SM00062"/>
    </source>
</evidence>
<keyword evidence="8" id="KW-0472">Membrane</keyword>
<evidence type="ECO:0000256" key="7">
    <source>
        <dbReference type="ARBA" id="ARBA00022729"/>
    </source>
</evidence>